<evidence type="ECO:0000313" key="1">
    <source>
        <dbReference type="EMBL" id="MDV7217371.1"/>
    </source>
</evidence>
<accession>A0ABU4FBK9</accession>
<gene>
    <name evidence="1" type="ORF">R5A26_15560</name>
</gene>
<evidence type="ECO:0008006" key="3">
    <source>
        <dbReference type="Google" id="ProtNLM"/>
    </source>
</evidence>
<evidence type="ECO:0000313" key="2">
    <source>
        <dbReference type="Proteomes" id="UP001187346"/>
    </source>
</evidence>
<dbReference type="EMBL" id="JAWMAJ010000044">
    <property type="protein sequence ID" value="MDV7217371.1"/>
    <property type="molecule type" value="Genomic_DNA"/>
</dbReference>
<dbReference type="RefSeq" id="WP_317771710.1">
    <property type="nucleotide sequence ID" value="NZ_JAWMAJ010000044.1"/>
</dbReference>
<reference evidence="1 2" key="1">
    <citation type="submission" date="2023-10" db="EMBL/GenBank/DDBJ databases">
        <title>Characterization of rhizosphere-enriched actinobacteria from wheat plants lab-grown on chernevaya soil.</title>
        <authorList>
            <person name="Tikhonova E.N."/>
            <person name="Konopkin A."/>
            <person name="Kravchenko I.K."/>
        </authorList>
    </citation>
    <scope>NUCLEOTIDE SEQUENCE [LARGE SCALE GENOMIC DNA]</scope>
    <source>
        <strain evidence="1 2">RR29</strain>
    </source>
</reference>
<protein>
    <recommendedName>
        <fullName evidence="3">Lipoprotein</fullName>
    </recommendedName>
</protein>
<keyword evidence="2" id="KW-1185">Reference proteome</keyword>
<proteinExistence type="predicted"/>
<organism evidence="1 2">
    <name type="scientific">Streptomyces prunicolor</name>
    <dbReference type="NCBI Taxonomy" id="67348"/>
    <lineage>
        <taxon>Bacteria</taxon>
        <taxon>Bacillati</taxon>
        <taxon>Actinomycetota</taxon>
        <taxon>Actinomycetes</taxon>
        <taxon>Kitasatosporales</taxon>
        <taxon>Streptomycetaceae</taxon>
        <taxon>Streptomyces</taxon>
    </lineage>
</organism>
<sequence>MGLALAALLAGAVGCTGGSGDAGKTSDSATAGTKGAQAAAAGKACANGTYTWINIEKPTRLLGVSDVETLGKGGGTLKHKLRRLATVQVAVQAGTGAPAAKEILTSLGRKVGEIDSDGDYVGAFTKVGGQGPELNDDDGGTLDGAGRFVHYAAVRVVEADFRYACSGGKAAIGHAESWTVPITGVLECGESTGNATAREAARLSCGADSVAAKSS</sequence>
<name>A0ABU4FBK9_9ACTN</name>
<dbReference type="Proteomes" id="UP001187346">
    <property type="component" value="Unassembled WGS sequence"/>
</dbReference>
<comment type="caution">
    <text evidence="1">The sequence shown here is derived from an EMBL/GenBank/DDBJ whole genome shotgun (WGS) entry which is preliminary data.</text>
</comment>